<evidence type="ECO:0000313" key="2">
    <source>
        <dbReference type="EMBL" id="PWN42547.1"/>
    </source>
</evidence>
<gene>
    <name evidence="2" type="ORF">IE81DRAFT_341292</name>
</gene>
<accession>A0A316VY09</accession>
<evidence type="ECO:0000256" key="1">
    <source>
        <dbReference type="SAM" id="MobiDB-lite"/>
    </source>
</evidence>
<feature type="compositionally biased region" description="Pro residues" evidence="1">
    <location>
        <begin position="458"/>
        <end position="471"/>
    </location>
</feature>
<protein>
    <submittedName>
        <fullName evidence="2">Uncharacterized protein</fullName>
    </submittedName>
</protein>
<feature type="region of interest" description="Disordered" evidence="1">
    <location>
        <begin position="353"/>
        <end position="372"/>
    </location>
</feature>
<feature type="compositionally biased region" description="Low complexity" evidence="1">
    <location>
        <begin position="301"/>
        <end position="323"/>
    </location>
</feature>
<feature type="compositionally biased region" description="Low complexity" evidence="1">
    <location>
        <begin position="707"/>
        <end position="730"/>
    </location>
</feature>
<feature type="region of interest" description="Disordered" evidence="1">
    <location>
        <begin position="674"/>
        <end position="738"/>
    </location>
</feature>
<reference evidence="2 3" key="1">
    <citation type="journal article" date="2018" name="Mol. Biol. Evol.">
        <title>Broad Genomic Sampling Reveals a Smut Pathogenic Ancestry of the Fungal Clade Ustilaginomycotina.</title>
        <authorList>
            <person name="Kijpornyongpan T."/>
            <person name="Mondo S.J."/>
            <person name="Barry K."/>
            <person name="Sandor L."/>
            <person name="Lee J."/>
            <person name="Lipzen A."/>
            <person name="Pangilinan J."/>
            <person name="LaButti K."/>
            <person name="Hainaut M."/>
            <person name="Henrissat B."/>
            <person name="Grigoriev I.V."/>
            <person name="Spatafora J.W."/>
            <person name="Aime M.C."/>
        </authorList>
    </citation>
    <scope>NUCLEOTIDE SEQUENCE [LARGE SCALE GENOMIC DNA]</scope>
    <source>
        <strain evidence="2 3">MCA 4658</strain>
    </source>
</reference>
<feature type="compositionally biased region" description="Low complexity" evidence="1">
    <location>
        <begin position="472"/>
        <end position="488"/>
    </location>
</feature>
<feature type="compositionally biased region" description="Polar residues" evidence="1">
    <location>
        <begin position="166"/>
        <end position="178"/>
    </location>
</feature>
<sequence>MTSAMQVSRSWNGSSTLPRMAPGMSSSVQLVDLAAVEAALREKTGKLMTVVTPPDEREELLDSLDSALISQAETKSRAVDRADPRYFREATVLIKDQYDDYSTTTDSTAKHTPFVPPSSATRSRPDRPSASVPSSPISSTRKALHKKRSQERFCPPSRPVDFAKPSTRTCPPSPSANLHKTLLSEKRGQSPCTSRGDTFSHFSDDSSDEEDHKSPSMIRAIKKKTSLPSLIGGRVHRSKPPSNSLSLHESPSDYGKSSLARSNSTRRKPPSHLLLLDHGPSSEFSLVPSPKSFTSGKHGFASATSSDSNSTSSGSLTTTSDLTPRGSSLSLHGSTFDDSVEWAMKSSDFVTSRDSRSSASASATERSPFANEDAQIAFDGPHALVRANPAVMQRSISSNGTVGPLPPKPILSSSSECRKDPWECLPNSAPLFATSPWFNCLQRDNHDHSLFALRPRKAPPIPGGAPMPARPARPAAPLSARSSASSSPNQRHELLLPNALRNCHHTRSSKTTRSGSTPSSAHTLRQASTHPFSRSEEALSSPLHLSSDPPVPSVSSTIDHVSHPSAIDKALPQPPSFLRMDSHESARSPVFEDSPSSSPSGSPRLGGVLPVRSELPVIPHRGVSRKGLQADVLAASSKAPLTAKSALRVPARCLSNDLRGPRAIRSFSLPYIKDQPRALPSRPPPPSYTPPAPPAKQCELEEFLGASTDSTTSSPSRPESPLLPPTAIHIPLPPPRDSSALLCHVARGV</sequence>
<feature type="compositionally biased region" description="Low complexity" evidence="1">
    <location>
        <begin position="357"/>
        <end position="367"/>
    </location>
</feature>
<feature type="compositionally biased region" description="Low complexity" evidence="1">
    <location>
        <begin position="511"/>
        <end position="520"/>
    </location>
</feature>
<dbReference type="GeneID" id="37037514"/>
<keyword evidence="3" id="KW-1185">Reference proteome</keyword>
<dbReference type="OrthoDB" id="10578302at2759"/>
<name>A0A316VY09_9BASI</name>
<dbReference type="RefSeq" id="XP_025369707.1">
    <property type="nucleotide sequence ID" value="XM_025515644.1"/>
</dbReference>
<feature type="compositionally biased region" description="Polar residues" evidence="1">
    <location>
        <begin position="240"/>
        <end position="249"/>
    </location>
</feature>
<feature type="compositionally biased region" description="Polar residues" evidence="1">
    <location>
        <begin position="521"/>
        <end position="532"/>
    </location>
</feature>
<feature type="compositionally biased region" description="Pro residues" evidence="1">
    <location>
        <begin position="681"/>
        <end position="694"/>
    </location>
</feature>
<feature type="compositionally biased region" description="Low complexity" evidence="1">
    <location>
        <begin position="128"/>
        <end position="139"/>
    </location>
</feature>
<organism evidence="2 3">
    <name type="scientific">Ceraceosorus guamensis</name>
    <dbReference type="NCBI Taxonomy" id="1522189"/>
    <lineage>
        <taxon>Eukaryota</taxon>
        <taxon>Fungi</taxon>
        <taxon>Dikarya</taxon>
        <taxon>Basidiomycota</taxon>
        <taxon>Ustilaginomycotina</taxon>
        <taxon>Exobasidiomycetes</taxon>
        <taxon>Ceraceosorales</taxon>
        <taxon>Ceraceosoraceae</taxon>
        <taxon>Ceraceosorus</taxon>
    </lineage>
</organism>
<dbReference type="EMBL" id="KZ819378">
    <property type="protein sequence ID" value="PWN42547.1"/>
    <property type="molecule type" value="Genomic_DNA"/>
</dbReference>
<feature type="compositionally biased region" description="Low complexity" evidence="1">
    <location>
        <begin position="594"/>
        <end position="603"/>
    </location>
</feature>
<dbReference type="AlphaFoldDB" id="A0A316VY09"/>
<feature type="region of interest" description="Disordered" evidence="1">
    <location>
        <begin position="102"/>
        <end position="279"/>
    </location>
</feature>
<feature type="compositionally biased region" description="Low complexity" evidence="1">
    <location>
        <begin position="539"/>
        <end position="556"/>
    </location>
</feature>
<feature type="region of interest" description="Disordered" evidence="1">
    <location>
        <begin position="295"/>
        <end position="327"/>
    </location>
</feature>
<evidence type="ECO:0000313" key="3">
    <source>
        <dbReference type="Proteomes" id="UP000245783"/>
    </source>
</evidence>
<feature type="region of interest" description="Disordered" evidence="1">
    <location>
        <begin position="1"/>
        <end position="22"/>
    </location>
</feature>
<proteinExistence type="predicted"/>
<feature type="compositionally biased region" description="Polar residues" evidence="1">
    <location>
        <begin position="1"/>
        <end position="17"/>
    </location>
</feature>
<dbReference type="InParanoid" id="A0A316VY09"/>
<feature type="region of interest" description="Disordered" evidence="1">
    <location>
        <begin position="454"/>
        <end position="608"/>
    </location>
</feature>
<dbReference type="Proteomes" id="UP000245783">
    <property type="component" value="Unassembled WGS sequence"/>
</dbReference>